<protein>
    <submittedName>
        <fullName evidence="1">GDSL esterase/lipase</fullName>
    </submittedName>
</protein>
<comment type="caution">
    <text evidence="1">The sequence shown here is derived from an EMBL/GenBank/DDBJ whole genome shotgun (WGS) entry which is preliminary data.</text>
</comment>
<proteinExistence type="predicted"/>
<sequence length="371" mass="40657">MGFLLMKQPCATNCNILLTLFIIIFYLLVICTTKAARIKIPDGNGTFPALIAFGDSILDTGNNNDLLSTAKCNFPPYGINFVGKKPTGRFCDGELLTDIIAQGLGIKEAVPAYHDPNLHSKDLLTGVCFASSGSGLDPLTALQLHVISLQGQYNDFKEYIEKLKGIAGEEKAKNIISNSVYLLSAGNNDIAITYFNTPSRIPLFSIESYTTRMITWTSTFIQDLHTLGVRRVAVLSTIPLGCLPGVRTQRGGPFRHCSNHLNEAALLFNSKLSSSLKNLNSFLPQANIVYVDVFTPLFDLINNPERTEFSVRDRGCCGTGTMELGPLCTEFTPHTCSNASEFIFWDSVHPSERANRIIASPIVKNLKSSFS</sequence>
<dbReference type="EMBL" id="CM051402">
    <property type="protein sequence ID" value="KAJ4710161.1"/>
    <property type="molecule type" value="Genomic_DNA"/>
</dbReference>
<organism evidence="1 2">
    <name type="scientific">Melia azedarach</name>
    <name type="common">Chinaberry tree</name>
    <dbReference type="NCBI Taxonomy" id="155640"/>
    <lineage>
        <taxon>Eukaryota</taxon>
        <taxon>Viridiplantae</taxon>
        <taxon>Streptophyta</taxon>
        <taxon>Embryophyta</taxon>
        <taxon>Tracheophyta</taxon>
        <taxon>Spermatophyta</taxon>
        <taxon>Magnoliopsida</taxon>
        <taxon>eudicotyledons</taxon>
        <taxon>Gunneridae</taxon>
        <taxon>Pentapetalae</taxon>
        <taxon>rosids</taxon>
        <taxon>malvids</taxon>
        <taxon>Sapindales</taxon>
        <taxon>Meliaceae</taxon>
        <taxon>Melia</taxon>
    </lineage>
</organism>
<accession>A0ACC1XGC4</accession>
<dbReference type="Proteomes" id="UP001164539">
    <property type="component" value="Chromosome 9"/>
</dbReference>
<keyword evidence="2" id="KW-1185">Reference proteome</keyword>
<reference evidence="1 2" key="1">
    <citation type="journal article" date="2023" name="Science">
        <title>Complex scaffold remodeling in plant triterpene biosynthesis.</title>
        <authorList>
            <person name="De La Pena R."/>
            <person name="Hodgson H."/>
            <person name="Liu J.C."/>
            <person name="Stephenson M.J."/>
            <person name="Martin A.C."/>
            <person name="Owen C."/>
            <person name="Harkess A."/>
            <person name="Leebens-Mack J."/>
            <person name="Jimenez L.E."/>
            <person name="Osbourn A."/>
            <person name="Sattely E.S."/>
        </authorList>
    </citation>
    <scope>NUCLEOTIDE SEQUENCE [LARGE SCALE GENOMIC DNA]</scope>
    <source>
        <strain evidence="2">cv. JPN11</strain>
        <tissue evidence="1">Leaf</tissue>
    </source>
</reference>
<gene>
    <name evidence="1" type="ORF">OWV82_016380</name>
</gene>
<evidence type="ECO:0000313" key="1">
    <source>
        <dbReference type="EMBL" id="KAJ4710161.1"/>
    </source>
</evidence>
<name>A0ACC1XGC4_MELAZ</name>
<evidence type="ECO:0000313" key="2">
    <source>
        <dbReference type="Proteomes" id="UP001164539"/>
    </source>
</evidence>